<gene>
    <name evidence="1" type="ORF">QM480_03085</name>
</gene>
<dbReference type="EMBL" id="JASHID010000002">
    <property type="protein sequence ID" value="MDI9863293.1"/>
    <property type="molecule type" value="Genomic_DNA"/>
</dbReference>
<evidence type="ECO:0000313" key="2">
    <source>
        <dbReference type="Proteomes" id="UP001236569"/>
    </source>
</evidence>
<comment type="caution">
    <text evidence="1">The sequence shown here is derived from an EMBL/GenBank/DDBJ whole genome shotgun (WGS) entry which is preliminary data.</text>
</comment>
<dbReference type="Pfam" id="PF18939">
    <property type="entry name" value="DUF5686"/>
    <property type="match status" value="1"/>
</dbReference>
<organism evidence="1 2">
    <name type="scientific">Flectobacillus longus</name>
    <dbReference type="NCBI Taxonomy" id="2984207"/>
    <lineage>
        <taxon>Bacteria</taxon>
        <taxon>Pseudomonadati</taxon>
        <taxon>Bacteroidota</taxon>
        <taxon>Cytophagia</taxon>
        <taxon>Cytophagales</taxon>
        <taxon>Flectobacillaceae</taxon>
        <taxon>Flectobacillus</taxon>
    </lineage>
</organism>
<protein>
    <submittedName>
        <fullName evidence="1">DUF5686 family protein</fullName>
    </submittedName>
</protein>
<dbReference type="SUPFAM" id="SSF49464">
    <property type="entry name" value="Carboxypeptidase regulatory domain-like"/>
    <property type="match status" value="1"/>
</dbReference>
<keyword evidence="2" id="KW-1185">Reference proteome</keyword>
<name>A0ABT6YJJ6_9BACT</name>
<reference evidence="1 2" key="1">
    <citation type="submission" date="2023-05" db="EMBL/GenBank/DDBJ databases">
        <title>Novel species of genus Flectobacillus isolated from stream in China.</title>
        <authorList>
            <person name="Lu H."/>
        </authorList>
    </citation>
    <scope>NUCLEOTIDE SEQUENCE [LARGE SCALE GENOMIC DNA]</scope>
    <source>
        <strain evidence="1 2">DC10W</strain>
    </source>
</reference>
<proteinExistence type="predicted"/>
<sequence>MKRYLYSLPQEIKFLNNIFFFLLCSCAFVAQSQTIIKGKISENKTNEAIPFVNVTILGTSQGVQSDVNGNFMITVKEYGSGKIQFSSVGYRNEIKSFKKDITQTIVIRLTSTTQNLSEVVVKGKKDKYRNKDNPAVALIRKVIDHKDDNRKEGLEYYQYEKYEKLQLDLSNIDDAYKNKKIFKNFQFIFDNLDTAKLTGKVSLPLYLKETVSDVYFRKSPREEKSYIKGEKKVGLDQFLDNNGMGAYLNRMYEDVNIYDNNISLLSQQFISPISPLSPTFYRFVILDTLQHDGVKCINLGFSPRNQADFAFVGTMYVAMDSSYAVRRIKMGVPKNINLNFVMGMEIEQEFQPTENKFLMLAKDEIMIEFNLFKTENSRGVIGKRAVSFRNYKLNNPIDNEYFKPIQKNVLTENAYVRDESFWNEARHQQLSRVETNIYQMADSIQKVPAFKRAMKIAGLFLFGYSEFGTFEIGPVNTFYSFNPVEGFRLRLGGRTMAKLNPRLYFETYMAYGFKDERWKGFGALTYNLGKNSIYEFPNNYLRVSYQDEVRIPGQELQFIQEDNFLLSFKRGVNDKMTYNKVLRVDYRKESRSGISYEIGLKNLSQEAAGSLTFQKVGKLDGIVITDRTVTSTELSFNLRFAPNEQFYQGKNYRIPIINKYPIFQARYTLGIANILNSGYNFHNITLRANKRFFISPIGFTDVTAEGGRIFGKVPYPLLMIHRANQSYSYQLESYNLMNFLEFVSDQYAGLFVDHYFNGFFFNKIPLVKKLKLREIITFKALYGSLSDKNNPNLNPDLYKFPTNEEGQLLTHSLNNGPYMEASIGIGNILKFFRVDLVKRLSYLDNPQVSEYGIRGRFKMDF</sequence>
<dbReference type="PROSITE" id="PS51257">
    <property type="entry name" value="PROKAR_LIPOPROTEIN"/>
    <property type="match status" value="1"/>
</dbReference>
<dbReference type="Gene3D" id="2.60.40.1120">
    <property type="entry name" value="Carboxypeptidase-like, regulatory domain"/>
    <property type="match status" value="1"/>
</dbReference>
<dbReference type="RefSeq" id="WP_283368600.1">
    <property type="nucleotide sequence ID" value="NZ_JASHID010000002.1"/>
</dbReference>
<dbReference type="Pfam" id="PF13715">
    <property type="entry name" value="CarbopepD_reg_2"/>
    <property type="match status" value="1"/>
</dbReference>
<dbReference type="Proteomes" id="UP001236569">
    <property type="component" value="Unassembled WGS sequence"/>
</dbReference>
<dbReference type="InterPro" id="IPR043741">
    <property type="entry name" value="DUF5686"/>
</dbReference>
<dbReference type="InterPro" id="IPR008969">
    <property type="entry name" value="CarboxyPept-like_regulatory"/>
</dbReference>
<evidence type="ECO:0000313" key="1">
    <source>
        <dbReference type="EMBL" id="MDI9863293.1"/>
    </source>
</evidence>
<accession>A0ABT6YJJ6</accession>